<keyword evidence="3" id="KW-1185">Reference proteome</keyword>
<dbReference type="Proteomes" id="UP000076962">
    <property type="component" value="Unassembled WGS sequence"/>
</dbReference>
<name>A0A176S3Z9_9GAMM</name>
<dbReference type="PATRIC" id="fig|1003181.4.peg.2046"/>
<sequence>MKLIVVEDSLYANGPHIRLLENLLMSYIIVVKPSDHTIRLKIIEQRLGTGEGDECEITETDGTIRAYRFINKVPLNASHPDLLVNYLEYTETKGDKKYHISWVTNINLHRDNVYSIMRAGRARWKIENETFNTLKNQGYNLEHNYGHGKQHLATVLAAPLASFYHLELSCWCTG</sequence>
<dbReference type="GO" id="GO:0006313">
    <property type="term" value="P:DNA transposition"/>
    <property type="evidence" value="ECO:0007669"/>
    <property type="project" value="InterPro"/>
</dbReference>
<gene>
    <name evidence="2" type="ORF">THIOM_001459</name>
</gene>
<proteinExistence type="predicted"/>
<dbReference type="Pfam" id="PF01609">
    <property type="entry name" value="DDE_Tnp_1"/>
    <property type="match status" value="1"/>
</dbReference>
<dbReference type="GO" id="GO:0004803">
    <property type="term" value="F:transposase activity"/>
    <property type="evidence" value="ECO:0007669"/>
    <property type="project" value="InterPro"/>
</dbReference>
<feature type="domain" description="Transposase IS4-like" evidence="1">
    <location>
        <begin position="4"/>
        <end position="153"/>
    </location>
</feature>
<dbReference type="EMBL" id="LUTY01000775">
    <property type="protein sequence ID" value="OAD22725.1"/>
    <property type="molecule type" value="Genomic_DNA"/>
</dbReference>
<organism evidence="2 3">
    <name type="scientific">Candidatus Thiomargarita nelsonii</name>
    <dbReference type="NCBI Taxonomy" id="1003181"/>
    <lineage>
        <taxon>Bacteria</taxon>
        <taxon>Pseudomonadati</taxon>
        <taxon>Pseudomonadota</taxon>
        <taxon>Gammaproteobacteria</taxon>
        <taxon>Thiotrichales</taxon>
        <taxon>Thiotrichaceae</taxon>
        <taxon>Thiomargarita</taxon>
    </lineage>
</organism>
<dbReference type="AlphaFoldDB" id="A0A176S3Z9"/>
<comment type="caution">
    <text evidence="2">The sequence shown here is derived from an EMBL/GenBank/DDBJ whole genome shotgun (WGS) entry which is preliminary data.</text>
</comment>
<evidence type="ECO:0000313" key="2">
    <source>
        <dbReference type="EMBL" id="OAD22725.1"/>
    </source>
</evidence>
<accession>A0A176S3Z9</accession>
<protein>
    <recommendedName>
        <fullName evidence="1">Transposase IS4-like domain-containing protein</fullName>
    </recommendedName>
</protein>
<evidence type="ECO:0000313" key="3">
    <source>
        <dbReference type="Proteomes" id="UP000076962"/>
    </source>
</evidence>
<reference evidence="2 3" key="1">
    <citation type="submission" date="2016-05" db="EMBL/GenBank/DDBJ databases">
        <title>Single-cell genome of chain-forming Candidatus Thiomargarita nelsonii and comparison to other large sulfur-oxidizing bacteria.</title>
        <authorList>
            <person name="Winkel M."/>
            <person name="Salman V."/>
            <person name="Woyke T."/>
            <person name="Schulz-Vogt H."/>
            <person name="Richter M."/>
            <person name="Flood B."/>
            <person name="Bailey J."/>
            <person name="Amann R."/>
            <person name="Mussmann M."/>
        </authorList>
    </citation>
    <scope>NUCLEOTIDE SEQUENCE [LARGE SCALE GENOMIC DNA]</scope>
    <source>
        <strain evidence="2 3">THI036</strain>
    </source>
</reference>
<dbReference type="GO" id="GO:0003677">
    <property type="term" value="F:DNA binding"/>
    <property type="evidence" value="ECO:0007669"/>
    <property type="project" value="InterPro"/>
</dbReference>
<dbReference type="InterPro" id="IPR002559">
    <property type="entry name" value="Transposase_11"/>
</dbReference>
<evidence type="ECO:0000259" key="1">
    <source>
        <dbReference type="Pfam" id="PF01609"/>
    </source>
</evidence>